<keyword evidence="2" id="KW-1185">Reference proteome</keyword>
<sequence>MGDKLAQVHPYVFAAWSILSAVYQAVKQQLEMDEKVVKLVKTMVEIYSFKDDIHFVVEKIQILEETLIKIAQQTLKCANFLEEYSQPKFSERAIRT</sequence>
<comment type="caution">
    <text evidence="1">The sequence shown here is derived from an EMBL/GenBank/DDBJ whole genome shotgun (WGS) entry which is preliminary data.</text>
</comment>
<dbReference type="EMBL" id="JARJCM010000178">
    <property type="protein sequence ID" value="KAJ7023932.1"/>
    <property type="molecule type" value="Genomic_DNA"/>
</dbReference>
<reference evidence="1" key="1">
    <citation type="submission" date="2023-03" db="EMBL/GenBank/DDBJ databases">
        <title>Massive genome expansion in bonnet fungi (Mycena s.s.) driven by repeated elements and novel gene families across ecological guilds.</title>
        <authorList>
            <consortium name="Lawrence Berkeley National Laboratory"/>
            <person name="Harder C.B."/>
            <person name="Miyauchi S."/>
            <person name="Viragh M."/>
            <person name="Kuo A."/>
            <person name="Thoen E."/>
            <person name="Andreopoulos B."/>
            <person name="Lu D."/>
            <person name="Skrede I."/>
            <person name="Drula E."/>
            <person name="Henrissat B."/>
            <person name="Morin E."/>
            <person name="Kohler A."/>
            <person name="Barry K."/>
            <person name="LaButti K."/>
            <person name="Morin E."/>
            <person name="Salamov A."/>
            <person name="Lipzen A."/>
            <person name="Mereny Z."/>
            <person name="Hegedus B."/>
            <person name="Baldrian P."/>
            <person name="Stursova M."/>
            <person name="Weitz H."/>
            <person name="Taylor A."/>
            <person name="Grigoriev I.V."/>
            <person name="Nagy L.G."/>
            <person name="Martin F."/>
            <person name="Kauserud H."/>
        </authorList>
    </citation>
    <scope>NUCLEOTIDE SEQUENCE</scope>
    <source>
        <strain evidence="1">CBHHK200</strain>
    </source>
</reference>
<accession>A0AAD6WSQ9</accession>
<proteinExistence type="predicted"/>
<protein>
    <submittedName>
        <fullName evidence="1">Uncharacterized protein</fullName>
    </submittedName>
</protein>
<dbReference type="Proteomes" id="UP001218188">
    <property type="component" value="Unassembled WGS sequence"/>
</dbReference>
<evidence type="ECO:0000313" key="1">
    <source>
        <dbReference type="EMBL" id="KAJ7023932.1"/>
    </source>
</evidence>
<dbReference type="AlphaFoldDB" id="A0AAD6WSQ9"/>
<name>A0AAD6WSQ9_9AGAR</name>
<organism evidence="1 2">
    <name type="scientific">Mycena alexandri</name>
    <dbReference type="NCBI Taxonomy" id="1745969"/>
    <lineage>
        <taxon>Eukaryota</taxon>
        <taxon>Fungi</taxon>
        <taxon>Dikarya</taxon>
        <taxon>Basidiomycota</taxon>
        <taxon>Agaricomycotina</taxon>
        <taxon>Agaricomycetes</taxon>
        <taxon>Agaricomycetidae</taxon>
        <taxon>Agaricales</taxon>
        <taxon>Marasmiineae</taxon>
        <taxon>Mycenaceae</taxon>
        <taxon>Mycena</taxon>
    </lineage>
</organism>
<feature type="non-terminal residue" evidence="1">
    <location>
        <position position="1"/>
    </location>
</feature>
<evidence type="ECO:0000313" key="2">
    <source>
        <dbReference type="Proteomes" id="UP001218188"/>
    </source>
</evidence>
<gene>
    <name evidence="1" type="ORF">C8F04DRAFT_1239877</name>
</gene>